<organism evidence="2 3">
    <name type="scientific">Spirosoma utsteinense</name>
    <dbReference type="NCBI Taxonomy" id="2585773"/>
    <lineage>
        <taxon>Bacteria</taxon>
        <taxon>Pseudomonadati</taxon>
        <taxon>Bacteroidota</taxon>
        <taxon>Cytophagia</taxon>
        <taxon>Cytophagales</taxon>
        <taxon>Cytophagaceae</taxon>
        <taxon>Spirosoma</taxon>
    </lineage>
</organism>
<dbReference type="Proteomes" id="UP000700732">
    <property type="component" value="Unassembled WGS sequence"/>
</dbReference>
<evidence type="ECO:0000313" key="2">
    <source>
        <dbReference type="EMBL" id="MBC3795395.1"/>
    </source>
</evidence>
<keyword evidence="3" id="KW-1185">Reference proteome</keyword>
<accession>A0ABR6WFS3</accession>
<comment type="caution">
    <text evidence="2">The sequence shown here is derived from an EMBL/GenBank/DDBJ whole genome shotgun (WGS) entry which is preliminary data.</text>
</comment>
<dbReference type="RefSeq" id="WP_186742709.1">
    <property type="nucleotide sequence ID" value="NZ_VFIA01000152.1"/>
</dbReference>
<evidence type="ECO:0000313" key="3">
    <source>
        <dbReference type="Proteomes" id="UP000700732"/>
    </source>
</evidence>
<dbReference type="InterPro" id="IPR009057">
    <property type="entry name" value="Homeodomain-like_sf"/>
</dbReference>
<proteinExistence type="predicted"/>
<dbReference type="InterPro" id="IPR025959">
    <property type="entry name" value="Winged_HTH_dom"/>
</dbReference>
<evidence type="ECO:0000259" key="1">
    <source>
        <dbReference type="Pfam" id="PF13592"/>
    </source>
</evidence>
<dbReference type="EMBL" id="VFIA01000152">
    <property type="protein sequence ID" value="MBC3795395.1"/>
    <property type="molecule type" value="Genomic_DNA"/>
</dbReference>
<feature type="domain" description="Winged helix-turn helix" evidence="1">
    <location>
        <begin position="100"/>
        <end position="156"/>
    </location>
</feature>
<sequence length="157" mass="17730">MKYADKIHEDVDFLQRAEKAQSNAINRDRIRFLKLLKTGRANTQSAAGEAIGLGQRHAQRLWHTYQQGGFQALMVKPTRHSLGKLSSVQISHLRQFLFDDQAQRLEDIQAYLAGSLGVEYTIGGVSALCKRLKIKQKTGRPVNVRQRPGAIAFFKKI</sequence>
<dbReference type="Pfam" id="PF13592">
    <property type="entry name" value="HTH_33"/>
    <property type="match status" value="1"/>
</dbReference>
<dbReference type="SUPFAM" id="SSF46689">
    <property type="entry name" value="Homeodomain-like"/>
    <property type="match status" value="1"/>
</dbReference>
<protein>
    <submittedName>
        <fullName evidence="2">Transposase</fullName>
    </submittedName>
</protein>
<gene>
    <name evidence="2" type="ORF">FH603_5933</name>
</gene>
<reference evidence="2 3" key="1">
    <citation type="submission" date="2019-06" db="EMBL/GenBank/DDBJ databases">
        <title>Spirosoma utsteinense sp. nov. isolated from Antarctic ice-free soils.</title>
        <authorList>
            <person name="Tahon G."/>
        </authorList>
    </citation>
    <scope>NUCLEOTIDE SEQUENCE [LARGE SCALE GENOMIC DNA]</scope>
    <source>
        <strain evidence="2 3">LMG 31447</strain>
    </source>
</reference>
<name>A0ABR6WFS3_9BACT</name>